<name>A0A4C1XHX2_EUMVA</name>
<protein>
    <submittedName>
        <fullName evidence="1">Uncharacterized protein</fullName>
    </submittedName>
</protein>
<evidence type="ECO:0000313" key="2">
    <source>
        <dbReference type="Proteomes" id="UP000299102"/>
    </source>
</evidence>
<evidence type="ECO:0000313" key="1">
    <source>
        <dbReference type="EMBL" id="GBP61899.1"/>
    </source>
</evidence>
<sequence length="69" mass="7688">MVTDLTTKKRWCCVTRPRGKQACEPPKNRRSPMLMDIHNPREVTNALLTSWEGIGYLMVEALADGGEGG</sequence>
<proteinExistence type="predicted"/>
<dbReference type="EMBL" id="BGZK01000826">
    <property type="protein sequence ID" value="GBP61899.1"/>
    <property type="molecule type" value="Genomic_DNA"/>
</dbReference>
<dbReference type="Proteomes" id="UP000299102">
    <property type="component" value="Unassembled WGS sequence"/>
</dbReference>
<dbReference type="AlphaFoldDB" id="A0A4C1XHX2"/>
<gene>
    <name evidence="1" type="ORF">EVAR_41714_1</name>
</gene>
<keyword evidence="2" id="KW-1185">Reference proteome</keyword>
<reference evidence="1 2" key="1">
    <citation type="journal article" date="2019" name="Commun. Biol.">
        <title>The bagworm genome reveals a unique fibroin gene that provides high tensile strength.</title>
        <authorList>
            <person name="Kono N."/>
            <person name="Nakamura H."/>
            <person name="Ohtoshi R."/>
            <person name="Tomita M."/>
            <person name="Numata K."/>
            <person name="Arakawa K."/>
        </authorList>
    </citation>
    <scope>NUCLEOTIDE SEQUENCE [LARGE SCALE GENOMIC DNA]</scope>
</reference>
<comment type="caution">
    <text evidence="1">The sequence shown here is derived from an EMBL/GenBank/DDBJ whole genome shotgun (WGS) entry which is preliminary data.</text>
</comment>
<accession>A0A4C1XHX2</accession>
<organism evidence="1 2">
    <name type="scientific">Eumeta variegata</name>
    <name type="common">Bagworm moth</name>
    <name type="synonym">Eumeta japonica</name>
    <dbReference type="NCBI Taxonomy" id="151549"/>
    <lineage>
        <taxon>Eukaryota</taxon>
        <taxon>Metazoa</taxon>
        <taxon>Ecdysozoa</taxon>
        <taxon>Arthropoda</taxon>
        <taxon>Hexapoda</taxon>
        <taxon>Insecta</taxon>
        <taxon>Pterygota</taxon>
        <taxon>Neoptera</taxon>
        <taxon>Endopterygota</taxon>
        <taxon>Lepidoptera</taxon>
        <taxon>Glossata</taxon>
        <taxon>Ditrysia</taxon>
        <taxon>Tineoidea</taxon>
        <taxon>Psychidae</taxon>
        <taxon>Oiketicinae</taxon>
        <taxon>Eumeta</taxon>
    </lineage>
</organism>